<dbReference type="AlphaFoldDB" id="A0AAU2VR17"/>
<evidence type="ECO:0000313" key="1">
    <source>
        <dbReference type="EMBL" id="WTW69944.1"/>
    </source>
</evidence>
<name>A0AAU2VR17_9ACTN</name>
<dbReference type="EMBL" id="CP108313">
    <property type="protein sequence ID" value="WTW69944.1"/>
    <property type="molecule type" value="Genomic_DNA"/>
</dbReference>
<reference evidence="1" key="1">
    <citation type="submission" date="2022-10" db="EMBL/GenBank/DDBJ databases">
        <title>The complete genomes of actinobacterial strains from the NBC collection.</title>
        <authorList>
            <person name="Joergensen T.S."/>
            <person name="Alvarez Arevalo M."/>
            <person name="Sterndorff E.B."/>
            <person name="Faurdal D."/>
            <person name="Vuksanovic O."/>
            <person name="Mourched A.-S."/>
            <person name="Charusanti P."/>
            <person name="Shaw S."/>
            <person name="Blin K."/>
            <person name="Weber T."/>
        </authorList>
    </citation>
    <scope>NUCLEOTIDE SEQUENCE</scope>
    <source>
        <strain evidence="1">NBC_00008</strain>
    </source>
</reference>
<sequence length="254" mass="26911">MFTFAVPNTWTDGAYTWSAPGQRSAAHVLMDGASSDAAASARTAYAFGRHLKIFHTSAVTADSAYAAPRFPTRLATWIHTASGPRAAPAFHTILRHGLGTRRWSKLTDYTCEATTGSGDLAHVIGWATLGSLIITDAPEAAPHAVMLCGPEGTLAASEIDLGCALGELHEITESLTTRAMATEPVTAWRDALLKGYGTPGDVAKTARAAVVRVAAHAHDFAAYVGFHTELNTYVGMIADLLDNEGTQTMPEETR</sequence>
<gene>
    <name evidence="1" type="ORF">OG398_17505</name>
</gene>
<protein>
    <submittedName>
        <fullName evidence="1">Uncharacterized protein</fullName>
    </submittedName>
</protein>
<accession>A0AAU2VR17</accession>
<organism evidence="1">
    <name type="scientific">Streptomyces sp. NBC_00008</name>
    <dbReference type="NCBI Taxonomy" id="2903610"/>
    <lineage>
        <taxon>Bacteria</taxon>
        <taxon>Bacillati</taxon>
        <taxon>Actinomycetota</taxon>
        <taxon>Actinomycetes</taxon>
        <taxon>Kitasatosporales</taxon>
        <taxon>Streptomycetaceae</taxon>
        <taxon>Streptomyces</taxon>
    </lineage>
</organism>
<proteinExistence type="predicted"/>